<feature type="region of interest" description="Disordered" evidence="1">
    <location>
        <begin position="173"/>
        <end position="210"/>
    </location>
</feature>
<dbReference type="OrthoDB" id="3249522at2"/>
<accession>A0A1D8B1U8</accession>
<dbReference type="EMBL" id="CP017298">
    <property type="protein sequence ID" value="AOS47092.1"/>
    <property type="molecule type" value="Genomic_DNA"/>
</dbReference>
<organism evidence="2 3">
    <name type="scientific">Pauljensenia hongkongensis</name>
    <dbReference type="NCBI Taxonomy" id="178339"/>
    <lineage>
        <taxon>Bacteria</taxon>
        <taxon>Bacillati</taxon>
        <taxon>Actinomycetota</taxon>
        <taxon>Actinomycetes</taxon>
        <taxon>Actinomycetales</taxon>
        <taxon>Actinomycetaceae</taxon>
        <taxon>Pauljensenia</taxon>
    </lineage>
</organism>
<dbReference type="Proteomes" id="UP000095214">
    <property type="component" value="Chromosome"/>
</dbReference>
<feature type="compositionally biased region" description="Polar residues" evidence="1">
    <location>
        <begin position="198"/>
        <end position="210"/>
    </location>
</feature>
<proteinExistence type="predicted"/>
<evidence type="ECO:0000313" key="2">
    <source>
        <dbReference type="EMBL" id="AOS47092.1"/>
    </source>
</evidence>
<reference evidence="2 3" key="1">
    <citation type="submission" date="2016-09" db="EMBL/GenBank/DDBJ databases">
        <title>Complete genome sequence of Actinomyces hongkongensis HKU8.</title>
        <authorList>
            <person name="Gao Y.-X."/>
            <person name="Zhou Y.-Y."/>
            <person name="Xie Y."/>
            <person name="Wang M."/>
            <person name="Wang S.-J."/>
            <person name="Shen S.-G."/>
        </authorList>
    </citation>
    <scope>NUCLEOTIDE SEQUENCE [LARGE SCALE GENOMIC DNA]</scope>
    <source>
        <strain evidence="2 3">HKU8</strain>
    </source>
</reference>
<name>A0A1D8B1U8_9ACTO</name>
<dbReference type="RefSeq" id="WP_009743436.1">
    <property type="nucleotide sequence ID" value="NZ_CP017298.1"/>
</dbReference>
<evidence type="ECO:0000256" key="1">
    <source>
        <dbReference type="SAM" id="MobiDB-lite"/>
    </source>
</evidence>
<dbReference type="InterPro" id="IPR050445">
    <property type="entry name" value="Bact_polysacc_biosynth/exp"/>
</dbReference>
<protein>
    <recommendedName>
        <fullName evidence="4">Chain-length determining protein</fullName>
    </recommendedName>
</protein>
<gene>
    <name evidence="2" type="ORF">BH719_03815</name>
</gene>
<evidence type="ECO:0008006" key="4">
    <source>
        <dbReference type="Google" id="ProtNLM"/>
    </source>
</evidence>
<dbReference type="AlphaFoldDB" id="A0A1D8B1U8"/>
<dbReference type="STRING" id="178339.BH719_03815"/>
<sequence>MILTKPPTGGQEILRHAFARRWKSIVAATLGGLAVGAGAVFALPVDHTATVTMTITPPAATPTPVAKTSINSTDMVTELGIAKSANVLDAAATAIGGTDAKTLLAGMEVSGDTNGTIVRIEYSARSRDEAVAAADAIAAAYLKERTALAEARADEMLAGITARVDELNTELSQIQAQQAAQEPDDEDTGLGNNARGAQRNQPVQQTSSADTARIAQLRAEIDKLMDQAVQLAPYHVTAGRVLTAAGQSEDATSPSVSRTLLVTTAVGLFIGLVVVFVKETRARSLISPSQLADLTALPVWSREKGAENEWESPTRMLAMTIDREHWVDLIIDPTDPQARTLHSTLTRSLAETRVPSPRLIDMTQPLAGLLDEVRPSKHVLIAVRGGDALGPIHALLDELALINREVNAMLYLGEAEEAASAPRPEPAVHSAYGGPAEVVPPGRHAGMTSSDDPEETLIQAPIGDVPRHSDKAVINAELAEIQAERGTYEIPTQTVTRRVEGKR</sequence>
<keyword evidence="3" id="KW-1185">Reference proteome</keyword>
<dbReference type="KEGG" id="phon:BH719_03815"/>
<evidence type="ECO:0000313" key="3">
    <source>
        <dbReference type="Proteomes" id="UP000095214"/>
    </source>
</evidence>
<dbReference type="PANTHER" id="PTHR32309:SF31">
    <property type="entry name" value="CAPSULAR EXOPOLYSACCHARIDE FAMILY"/>
    <property type="match status" value="1"/>
</dbReference>
<dbReference type="PANTHER" id="PTHR32309">
    <property type="entry name" value="TYROSINE-PROTEIN KINASE"/>
    <property type="match status" value="1"/>
</dbReference>